<proteinExistence type="predicted"/>
<name>A0A2M6YVP3_9BACT</name>
<sequence length="289" mass="34157">MREFFLKNSLDNIFSVCYIVTYMAIKDRRTKILLASYLLSDVEFSNISFDEKVQKIFDFSLNQKTRGTLSRMMKEGLIEKLNRSESVESVKSVKTDSTDSTDSTGSTEYRLTEKGFSELCLEFPFFRFLKEKWDGKWRIISYEIPETKRELRDRLRREMQGWGLGPWHRSFWVTPHPILPTLKLLTAQKEEEKYIQAFEADHTFGDREFLIEKVWGKSALDKSYRELFKKWHEILSSDVEKVIKLKNVIGEYVELLRQDPGLPQELIGESWIGFEGWNIFKEIKSILLS</sequence>
<reference evidence="4" key="1">
    <citation type="submission" date="2017-09" db="EMBL/GenBank/DDBJ databases">
        <title>Depth-based differentiation of microbial function through sediment-hosted aquifers and enrichment of novel symbionts in the deep terrestrial subsurface.</title>
        <authorList>
            <person name="Probst A.J."/>
            <person name="Ladd B."/>
            <person name="Jarett J.K."/>
            <person name="Geller-Mcgrath D.E."/>
            <person name="Sieber C.M.K."/>
            <person name="Emerson J.B."/>
            <person name="Anantharaman K."/>
            <person name="Thomas B.C."/>
            <person name="Malmstrom R."/>
            <person name="Stieglmeier M."/>
            <person name="Klingl A."/>
            <person name="Woyke T."/>
            <person name="Ryan C.M."/>
            <person name="Banfield J.F."/>
        </authorList>
    </citation>
    <scope>NUCLEOTIDE SEQUENCE [LARGE SCALE GENOMIC DNA]</scope>
</reference>
<dbReference type="PANTHER" id="PTHR30319:SF1">
    <property type="entry name" value="TRANSCRIPTIONAL REPRESSOR PAAX"/>
    <property type="match status" value="1"/>
</dbReference>
<gene>
    <name evidence="3" type="ORF">COT02_00225</name>
</gene>
<dbReference type="AlphaFoldDB" id="A0A2M6YVP3"/>
<dbReference type="InterPro" id="IPR013225">
    <property type="entry name" value="PaaX_C"/>
</dbReference>
<evidence type="ECO:0000313" key="4">
    <source>
        <dbReference type="Proteomes" id="UP000230184"/>
    </source>
</evidence>
<dbReference type="GO" id="GO:0006351">
    <property type="term" value="P:DNA-templated transcription"/>
    <property type="evidence" value="ECO:0007669"/>
    <property type="project" value="TreeGrafter"/>
</dbReference>
<dbReference type="Proteomes" id="UP000230184">
    <property type="component" value="Unassembled WGS sequence"/>
</dbReference>
<evidence type="ECO:0000259" key="1">
    <source>
        <dbReference type="Pfam" id="PF08223"/>
    </source>
</evidence>
<evidence type="ECO:0000259" key="2">
    <source>
        <dbReference type="Pfam" id="PF20803"/>
    </source>
</evidence>
<dbReference type="Pfam" id="PF08223">
    <property type="entry name" value="PaaX_C"/>
    <property type="match status" value="1"/>
</dbReference>
<dbReference type="Gene3D" id="3.30.70.2650">
    <property type="match status" value="1"/>
</dbReference>
<feature type="domain" description="Transcriptional repressor PaaX-like central Cas2-like" evidence="2">
    <location>
        <begin position="131"/>
        <end position="203"/>
    </location>
</feature>
<protein>
    <submittedName>
        <fullName evidence="3">Uncharacterized protein</fullName>
    </submittedName>
</protein>
<dbReference type="InterPro" id="IPR048846">
    <property type="entry name" value="PaaX-like_central"/>
</dbReference>
<dbReference type="PANTHER" id="PTHR30319">
    <property type="entry name" value="PHENYLACETIC ACID REGULATOR-RELATED TRANSCRIPTIONAL REPRESSOR"/>
    <property type="match status" value="1"/>
</dbReference>
<accession>A0A2M6YVP3</accession>
<feature type="domain" description="Transcriptional repressor PaaX-like C-terminal" evidence="1">
    <location>
        <begin position="215"/>
        <end position="285"/>
    </location>
</feature>
<evidence type="ECO:0000313" key="3">
    <source>
        <dbReference type="EMBL" id="PIU37561.1"/>
    </source>
</evidence>
<comment type="caution">
    <text evidence="3">The sequence shown here is derived from an EMBL/GenBank/DDBJ whole genome shotgun (WGS) entry which is preliminary data.</text>
</comment>
<organism evidence="3 4">
    <name type="scientific">Candidatus Roizmanbacteria bacterium CG07_land_8_20_14_0_80_34_15</name>
    <dbReference type="NCBI Taxonomy" id="1974849"/>
    <lineage>
        <taxon>Bacteria</taxon>
        <taxon>Candidatus Roizmaniibacteriota</taxon>
    </lineage>
</organism>
<dbReference type="EMBL" id="PEWY01000007">
    <property type="protein sequence ID" value="PIU37561.1"/>
    <property type="molecule type" value="Genomic_DNA"/>
</dbReference>
<dbReference type="Pfam" id="PF20803">
    <property type="entry name" value="PaaX_M"/>
    <property type="match status" value="1"/>
</dbReference>